<accession>A0A1Q9BVG6</accession>
<gene>
    <name evidence="1" type="ORF">AK812_SmicGene45749</name>
</gene>
<name>A0A1Q9BVG6_SYMMI</name>
<dbReference type="EMBL" id="LSRX01003395">
    <property type="protein sequence ID" value="OLP74652.1"/>
    <property type="molecule type" value="Genomic_DNA"/>
</dbReference>
<protein>
    <submittedName>
        <fullName evidence="1">Uncharacterized protein</fullName>
    </submittedName>
</protein>
<comment type="caution">
    <text evidence="1">The sequence shown here is derived from an EMBL/GenBank/DDBJ whole genome shotgun (WGS) entry which is preliminary data.</text>
</comment>
<evidence type="ECO:0000313" key="2">
    <source>
        <dbReference type="Proteomes" id="UP000186817"/>
    </source>
</evidence>
<dbReference type="Proteomes" id="UP000186817">
    <property type="component" value="Unassembled WGS sequence"/>
</dbReference>
<sequence>MYVSALRFARVDAPTPRTLYLWCFSCSVAMRDLQKQE</sequence>
<keyword evidence="2" id="KW-1185">Reference proteome</keyword>
<reference evidence="1 2" key="1">
    <citation type="submission" date="2016-02" db="EMBL/GenBank/DDBJ databases">
        <title>Genome analysis of coral dinoflagellate symbionts highlights evolutionary adaptations to a symbiotic lifestyle.</title>
        <authorList>
            <person name="Aranda M."/>
            <person name="Li Y."/>
            <person name="Liew Y.J."/>
            <person name="Baumgarten S."/>
            <person name="Simakov O."/>
            <person name="Wilson M."/>
            <person name="Piel J."/>
            <person name="Ashoor H."/>
            <person name="Bougouffa S."/>
            <person name="Bajic V.B."/>
            <person name="Ryu T."/>
            <person name="Ravasi T."/>
            <person name="Bayer T."/>
            <person name="Micklem G."/>
            <person name="Kim H."/>
            <person name="Bhak J."/>
            <person name="Lajeunesse T.C."/>
            <person name="Voolstra C.R."/>
        </authorList>
    </citation>
    <scope>NUCLEOTIDE SEQUENCE [LARGE SCALE GENOMIC DNA]</scope>
    <source>
        <strain evidence="1 2">CCMP2467</strain>
    </source>
</reference>
<dbReference type="AlphaFoldDB" id="A0A1Q9BVG6"/>
<evidence type="ECO:0000313" key="1">
    <source>
        <dbReference type="EMBL" id="OLP74652.1"/>
    </source>
</evidence>
<organism evidence="1 2">
    <name type="scientific">Symbiodinium microadriaticum</name>
    <name type="common">Dinoflagellate</name>
    <name type="synonym">Zooxanthella microadriatica</name>
    <dbReference type="NCBI Taxonomy" id="2951"/>
    <lineage>
        <taxon>Eukaryota</taxon>
        <taxon>Sar</taxon>
        <taxon>Alveolata</taxon>
        <taxon>Dinophyceae</taxon>
        <taxon>Suessiales</taxon>
        <taxon>Symbiodiniaceae</taxon>
        <taxon>Symbiodinium</taxon>
    </lineage>
</organism>
<feature type="non-terminal residue" evidence="1">
    <location>
        <position position="37"/>
    </location>
</feature>
<proteinExistence type="predicted"/>